<reference evidence="2" key="1">
    <citation type="submission" date="2021-01" db="EMBL/GenBank/DDBJ databases">
        <title>Genomic Encyclopedia of Type Strains, Phase IV (KMG-IV): sequencing the most valuable type-strain genomes for metagenomic binning, comparative biology and taxonomic classification.</title>
        <authorList>
            <person name="Goeker M."/>
        </authorList>
    </citation>
    <scope>NUCLEOTIDE SEQUENCE</scope>
    <source>
        <strain evidence="2">DSM 21943</strain>
    </source>
</reference>
<name>A0ABS2T028_9BACI</name>
<feature type="region of interest" description="Disordered" evidence="1">
    <location>
        <begin position="1"/>
        <end position="52"/>
    </location>
</feature>
<dbReference type="Proteomes" id="UP001179280">
    <property type="component" value="Unassembled WGS sequence"/>
</dbReference>
<feature type="compositionally biased region" description="Polar residues" evidence="1">
    <location>
        <begin position="9"/>
        <end position="52"/>
    </location>
</feature>
<protein>
    <recommendedName>
        <fullName evidence="4">Rubrerythrin</fullName>
    </recommendedName>
</protein>
<keyword evidence="3" id="KW-1185">Reference proteome</keyword>
<dbReference type="Gene3D" id="1.20.1260.10">
    <property type="match status" value="1"/>
</dbReference>
<dbReference type="SUPFAM" id="SSF47240">
    <property type="entry name" value="Ferritin-like"/>
    <property type="match status" value="1"/>
</dbReference>
<evidence type="ECO:0000313" key="3">
    <source>
        <dbReference type="Proteomes" id="UP001179280"/>
    </source>
</evidence>
<evidence type="ECO:0008006" key="4">
    <source>
        <dbReference type="Google" id="ProtNLM"/>
    </source>
</evidence>
<dbReference type="RefSeq" id="WP_204469097.1">
    <property type="nucleotide sequence ID" value="NZ_JAFBCV010000022.1"/>
</dbReference>
<dbReference type="CDD" id="cd00657">
    <property type="entry name" value="Ferritin_like"/>
    <property type="match status" value="1"/>
</dbReference>
<evidence type="ECO:0000313" key="2">
    <source>
        <dbReference type="EMBL" id="MBM7841138.1"/>
    </source>
</evidence>
<evidence type="ECO:0000256" key="1">
    <source>
        <dbReference type="SAM" id="MobiDB-lite"/>
    </source>
</evidence>
<proteinExistence type="predicted"/>
<organism evidence="2 3">
    <name type="scientific">Shouchella xiaoxiensis</name>
    <dbReference type="NCBI Taxonomy" id="766895"/>
    <lineage>
        <taxon>Bacteria</taxon>
        <taxon>Bacillati</taxon>
        <taxon>Bacillota</taxon>
        <taxon>Bacilli</taxon>
        <taxon>Bacillales</taxon>
        <taxon>Bacillaceae</taxon>
        <taxon>Shouchella</taxon>
    </lineage>
</organism>
<dbReference type="InterPro" id="IPR009078">
    <property type="entry name" value="Ferritin-like_SF"/>
</dbReference>
<gene>
    <name evidence="2" type="ORF">JOC54_004438</name>
</gene>
<dbReference type="InterPro" id="IPR012347">
    <property type="entry name" value="Ferritin-like"/>
</dbReference>
<comment type="caution">
    <text evidence="2">The sequence shown here is derived from an EMBL/GenBank/DDBJ whole genome shotgun (WGS) entry which is preliminary data.</text>
</comment>
<sequence>MLFKKRTAPTFSQQSPDASQQQRPQLNHPQSHSPIQTGGKEQQPRQSQSLTTEQLAELQQFMQFSFQSVTDYQFLLEKMPNEHLASIIRNMIEDEKKHYQTMLYYYKSHTGKEPTIVEAQLNRNDYIPALKKAFEQEQIGAGLLEEAARYTPSPRLRDIYTSLARDQQRYATWILSYLTIYADQTSAQKS</sequence>
<accession>A0ABS2T028</accession>
<dbReference type="EMBL" id="JAFBCV010000022">
    <property type="protein sequence ID" value="MBM7841138.1"/>
    <property type="molecule type" value="Genomic_DNA"/>
</dbReference>